<name>A0AAX6IGG7_IRIPA</name>
<proteinExistence type="predicted"/>
<dbReference type="EMBL" id="JANAVB010001997">
    <property type="protein sequence ID" value="KAJ6852033.1"/>
    <property type="molecule type" value="Genomic_DNA"/>
</dbReference>
<evidence type="ECO:0000313" key="2">
    <source>
        <dbReference type="Proteomes" id="UP001140949"/>
    </source>
</evidence>
<reference evidence="1" key="2">
    <citation type="submission" date="2023-04" db="EMBL/GenBank/DDBJ databases">
        <authorList>
            <person name="Bruccoleri R.E."/>
            <person name="Oakeley E.J."/>
            <person name="Faust A.-M."/>
            <person name="Dessus-Babus S."/>
            <person name="Altorfer M."/>
            <person name="Burckhardt D."/>
            <person name="Oertli M."/>
            <person name="Naumann U."/>
            <person name="Petersen F."/>
            <person name="Wong J."/>
        </authorList>
    </citation>
    <scope>NUCLEOTIDE SEQUENCE</scope>
    <source>
        <strain evidence="1">GSM-AAB239-AS_SAM_17_03QT</strain>
        <tissue evidence="1">Leaf</tissue>
    </source>
</reference>
<reference evidence="1" key="1">
    <citation type="journal article" date="2023" name="GigaByte">
        <title>Genome assembly of the bearded iris, Iris pallida Lam.</title>
        <authorList>
            <person name="Bruccoleri R.E."/>
            <person name="Oakeley E.J."/>
            <person name="Faust A.M.E."/>
            <person name="Altorfer M."/>
            <person name="Dessus-Babus S."/>
            <person name="Burckhardt D."/>
            <person name="Oertli M."/>
            <person name="Naumann U."/>
            <person name="Petersen F."/>
            <person name="Wong J."/>
        </authorList>
    </citation>
    <scope>NUCLEOTIDE SEQUENCE</scope>
    <source>
        <strain evidence="1">GSM-AAB239-AS_SAM_17_03QT</strain>
    </source>
</reference>
<dbReference type="AlphaFoldDB" id="A0AAX6IGG7"/>
<sequence length="141" mass="15869">MYKISSSLYSHSTLLVIKSNSEPSVDKFCYTCLILLGSSLLGHLVSRLFTERNIHLRGIAHPFMFDRDIELIMPDSSSFDGIRLMGAVPTSPANFYKLLLRKSSVLLYCGGTREALHRKVINQKKKKEISILLEASPLQPN</sequence>
<dbReference type="Proteomes" id="UP001140949">
    <property type="component" value="Unassembled WGS sequence"/>
</dbReference>
<evidence type="ECO:0000313" key="1">
    <source>
        <dbReference type="EMBL" id="KAJ6852033.1"/>
    </source>
</evidence>
<keyword evidence="2" id="KW-1185">Reference proteome</keyword>
<dbReference type="PANTHER" id="PTHR22753">
    <property type="entry name" value="TRANSMEMBRANE PROTEIN 68"/>
    <property type="match status" value="1"/>
</dbReference>
<comment type="caution">
    <text evidence="1">The sequence shown here is derived from an EMBL/GenBank/DDBJ whole genome shotgun (WGS) entry which is preliminary data.</text>
</comment>
<protein>
    <submittedName>
        <fullName evidence="1">Neutral/alkaline invertase 1, mitochondrial-like</fullName>
    </submittedName>
</protein>
<gene>
    <name evidence="1" type="ORF">M6B38_257450</name>
</gene>
<dbReference type="PANTHER" id="PTHR22753:SF24">
    <property type="entry name" value="ESTERASE_LIPASE_THIOESTERASE FAMILY PROTEIN"/>
    <property type="match status" value="1"/>
</dbReference>
<dbReference type="GO" id="GO:0016020">
    <property type="term" value="C:membrane"/>
    <property type="evidence" value="ECO:0007669"/>
    <property type="project" value="TreeGrafter"/>
</dbReference>
<organism evidence="1 2">
    <name type="scientific">Iris pallida</name>
    <name type="common">Sweet iris</name>
    <dbReference type="NCBI Taxonomy" id="29817"/>
    <lineage>
        <taxon>Eukaryota</taxon>
        <taxon>Viridiplantae</taxon>
        <taxon>Streptophyta</taxon>
        <taxon>Embryophyta</taxon>
        <taxon>Tracheophyta</taxon>
        <taxon>Spermatophyta</taxon>
        <taxon>Magnoliopsida</taxon>
        <taxon>Liliopsida</taxon>
        <taxon>Asparagales</taxon>
        <taxon>Iridaceae</taxon>
        <taxon>Iridoideae</taxon>
        <taxon>Irideae</taxon>
        <taxon>Iris</taxon>
    </lineage>
</organism>
<accession>A0AAX6IGG7</accession>